<dbReference type="PROSITE" id="PS50850">
    <property type="entry name" value="MFS"/>
    <property type="match status" value="1"/>
</dbReference>
<name>A0A4Y9YNZ3_9AGAM</name>
<dbReference type="GO" id="GO:0022857">
    <property type="term" value="F:transmembrane transporter activity"/>
    <property type="evidence" value="ECO:0007669"/>
    <property type="project" value="InterPro"/>
</dbReference>
<dbReference type="PANTHER" id="PTHR23501">
    <property type="entry name" value="MAJOR FACILITATOR SUPERFAMILY"/>
    <property type="match status" value="1"/>
</dbReference>
<keyword evidence="3" id="KW-0813">Transport</keyword>
<protein>
    <recommendedName>
        <fullName evidence="9">Major facilitator superfamily (MFS) profile domain-containing protein</fullName>
    </recommendedName>
</protein>
<evidence type="ECO:0000256" key="2">
    <source>
        <dbReference type="ARBA" id="ARBA00008335"/>
    </source>
</evidence>
<dbReference type="Pfam" id="PF07690">
    <property type="entry name" value="MFS_1"/>
    <property type="match status" value="1"/>
</dbReference>
<dbReference type="STRING" id="205917.A0A4Y9YNZ3"/>
<feature type="transmembrane region" description="Helical" evidence="8">
    <location>
        <begin position="191"/>
        <end position="213"/>
    </location>
</feature>
<evidence type="ECO:0000259" key="9">
    <source>
        <dbReference type="PROSITE" id="PS50850"/>
    </source>
</evidence>
<feature type="transmembrane region" description="Helical" evidence="8">
    <location>
        <begin position="569"/>
        <end position="589"/>
    </location>
</feature>
<evidence type="ECO:0000256" key="7">
    <source>
        <dbReference type="SAM" id="MobiDB-lite"/>
    </source>
</evidence>
<dbReference type="Proteomes" id="UP000298327">
    <property type="component" value="Unassembled WGS sequence"/>
</dbReference>
<dbReference type="EMBL" id="SEOQ01000410">
    <property type="protein sequence ID" value="TFY63560.1"/>
    <property type="molecule type" value="Genomic_DNA"/>
</dbReference>
<dbReference type="InterPro" id="IPR020846">
    <property type="entry name" value="MFS_dom"/>
</dbReference>
<feature type="transmembrane region" description="Helical" evidence="8">
    <location>
        <begin position="395"/>
        <end position="420"/>
    </location>
</feature>
<gene>
    <name evidence="10" type="ORF">EVG20_g6268</name>
</gene>
<sequence>MLTTGLPTNAAGRASTAEATKQSSEEICLEKTGTASPADYHGIDLEAAPELVARDERSSSPDDHKSTSETAIETGHASPASSSVPQLTDQTNLLPFRKVVSVFAGLAVCLVVSTLDQTLVATALPSISSAFHAGSVASFIPSTYLLTSTAFQPLYGRFSDIFGRKTTLCMAMGVFMLGNLAAGFSRNVTELIVFRGIAGAGGGGIPSMAQIIMSDVVTLRDRGKYQGIIGVVIALGFGIGPLIGGVLSEKVSWRWCCWVTLPISACGIVVTTYILPLKSVEGDIKRKLLAVDYVGAALTLCGCTLIMLPLIWGGITFPWSSAVVLASLLTGVFLVAVFCVWEWKGARLPIVPMYIFKHVTVTGVYITMFVNGFIFNSSLYYLPQFFQVALGYSPIRSGVFLLPVLVSQTLASFVSGVIVSRTGRYRTIIYVGFAVWTVGCGLLSTVNASTKKAIPVVYMLLAGVGAGQCLSVHGLDPPNDNSRSAGKRLAPRHGSRNRGAKPIIYAHRNNSLRSKMVSLGLAKSTIDAIISDPTALHPLLFPGNATLADSVSPATARAILAGYTSGYRIVFVLNASLAAMCVAVAAVMIHHKELTRADDAEMRRRAREGLAQDEKK</sequence>
<evidence type="ECO:0000313" key="10">
    <source>
        <dbReference type="EMBL" id="TFY63560.1"/>
    </source>
</evidence>
<dbReference type="InterPro" id="IPR036259">
    <property type="entry name" value="MFS_trans_sf"/>
</dbReference>
<feature type="region of interest" description="Disordered" evidence="7">
    <location>
        <begin position="477"/>
        <end position="500"/>
    </location>
</feature>
<comment type="subcellular location">
    <subcellularLocation>
        <location evidence="1">Endomembrane system</location>
        <topology evidence="1">Multi-pass membrane protein</topology>
    </subcellularLocation>
</comment>
<keyword evidence="5 8" id="KW-1133">Transmembrane helix</keyword>
<dbReference type="SUPFAM" id="SSF103473">
    <property type="entry name" value="MFS general substrate transporter"/>
    <property type="match status" value="1"/>
</dbReference>
<feature type="transmembrane region" description="Helical" evidence="8">
    <location>
        <begin position="167"/>
        <end position="185"/>
    </location>
</feature>
<evidence type="ECO:0000256" key="8">
    <source>
        <dbReference type="SAM" id="Phobius"/>
    </source>
</evidence>
<feature type="transmembrane region" description="Helical" evidence="8">
    <location>
        <begin position="318"/>
        <end position="343"/>
    </location>
</feature>
<evidence type="ECO:0000256" key="3">
    <source>
        <dbReference type="ARBA" id="ARBA00022448"/>
    </source>
</evidence>
<keyword evidence="11" id="KW-1185">Reference proteome</keyword>
<feature type="domain" description="Major facilitator superfamily (MFS) profile" evidence="9">
    <location>
        <begin position="102"/>
        <end position="616"/>
    </location>
</feature>
<dbReference type="PANTHER" id="PTHR23501:SF189">
    <property type="entry name" value="DRUG TRANSPORTER, PUTATIVE (AFU_ORTHOLOGUE AFUA_4G03920)-RELATED"/>
    <property type="match status" value="1"/>
</dbReference>
<dbReference type="Gene3D" id="1.20.1720.10">
    <property type="entry name" value="Multidrug resistance protein D"/>
    <property type="match status" value="1"/>
</dbReference>
<dbReference type="AlphaFoldDB" id="A0A4Y9YNZ3"/>
<keyword evidence="4 8" id="KW-0812">Transmembrane</keyword>
<feature type="transmembrane region" description="Helical" evidence="8">
    <location>
        <begin position="99"/>
        <end position="115"/>
    </location>
</feature>
<reference evidence="10 11" key="1">
    <citation type="submission" date="2019-02" db="EMBL/GenBank/DDBJ databases">
        <title>Genome sequencing of the rare red list fungi Dentipellis fragilis.</title>
        <authorList>
            <person name="Buettner E."/>
            <person name="Kellner H."/>
        </authorList>
    </citation>
    <scope>NUCLEOTIDE SEQUENCE [LARGE SCALE GENOMIC DNA]</scope>
    <source>
        <strain evidence="10 11">DSM 105465</strain>
    </source>
</reference>
<evidence type="ECO:0000256" key="6">
    <source>
        <dbReference type="ARBA" id="ARBA00023136"/>
    </source>
</evidence>
<feature type="transmembrane region" description="Helical" evidence="8">
    <location>
        <begin position="355"/>
        <end position="375"/>
    </location>
</feature>
<dbReference type="InterPro" id="IPR011701">
    <property type="entry name" value="MFS"/>
</dbReference>
<dbReference type="PRINTS" id="PR01036">
    <property type="entry name" value="TCRTETB"/>
</dbReference>
<dbReference type="GO" id="GO:0012505">
    <property type="term" value="C:endomembrane system"/>
    <property type="evidence" value="ECO:0007669"/>
    <property type="project" value="UniProtKB-SubCell"/>
</dbReference>
<dbReference type="OrthoDB" id="10021397at2759"/>
<evidence type="ECO:0000256" key="5">
    <source>
        <dbReference type="ARBA" id="ARBA00022989"/>
    </source>
</evidence>
<comment type="caution">
    <text evidence="10">The sequence shown here is derived from an EMBL/GenBank/DDBJ whole genome shotgun (WGS) entry which is preliminary data.</text>
</comment>
<feature type="transmembrane region" description="Helical" evidence="8">
    <location>
        <begin position="456"/>
        <end position="475"/>
    </location>
</feature>
<comment type="similarity">
    <text evidence="2">Belongs to the major facilitator superfamily.</text>
</comment>
<evidence type="ECO:0000313" key="11">
    <source>
        <dbReference type="Proteomes" id="UP000298327"/>
    </source>
</evidence>
<proteinExistence type="inferred from homology"/>
<feature type="compositionally biased region" description="Basic residues" evidence="7">
    <location>
        <begin position="485"/>
        <end position="499"/>
    </location>
</feature>
<evidence type="ECO:0000256" key="1">
    <source>
        <dbReference type="ARBA" id="ARBA00004127"/>
    </source>
</evidence>
<keyword evidence="6 8" id="KW-0472">Membrane</keyword>
<dbReference type="FunFam" id="1.20.1720.10:FF:000013">
    <property type="entry name" value="Related to multidrug resistance proteins"/>
    <property type="match status" value="1"/>
</dbReference>
<feature type="transmembrane region" description="Helical" evidence="8">
    <location>
        <begin position="427"/>
        <end position="444"/>
    </location>
</feature>
<organism evidence="10 11">
    <name type="scientific">Dentipellis fragilis</name>
    <dbReference type="NCBI Taxonomy" id="205917"/>
    <lineage>
        <taxon>Eukaryota</taxon>
        <taxon>Fungi</taxon>
        <taxon>Dikarya</taxon>
        <taxon>Basidiomycota</taxon>
        <taxon>Agaricomycotina</taxon>
        <taxon>Agaricomycetes</taxon>
        <taxon>Russulales</taxon>
        <taxon>Hericiaceae</taxon>
        <taxon>Dentipellis</taxon>
    </lineage>
</organism>
<accession>A0A4Y9YNZ3</accession>
<evidence type="ECO:0000256" key="4">
    <source>
        <dbReference type="ARBA" id="ARBA00022692"/>
    </source>
</evidence>
<feature type="compositionally biased region" description="Basic and acidic residues" evidence="7">
    <location>
        <begin position="53"/>
        <end position="67"/>
    </location>
</feature>
<feature type="region of interest" description="Disordered" evidence="7">
    <location>
        <begin position="1"/>
        <end position="41"/>
    </location>
</feature>
<feature type="region of interest" description="Disordered" evidence="7">
    <location>
        <begin position="53"/>
        <end position="87"/>
    </location>
</feature>
<feature type="transmembrane region" description="Helical" evidence="8">
    <location>
        <begin position="288"/>
        <end position="312"/>
    </location>
</feature>
<dbReference type="GO" id="GO:0005886">
    <property type="term" value="C:plasma membrane"/>
    <property type="evidence" value="ECO:0007669"/>
    <property type="project" value="TreeGrafter"/>
</dbReference>
<dbReference type="Gene3D" id="1.20.1250.20">
    <property type="entry name" value="MFS general substrate transporter like domains"/>
    <property type="match status" value="1"/>
</dbReference>
<feature type="transmembrane region" description="Helical" evidence="8">
    <location>
        <begin position="225"/>
        <end position="246"/>
    </location>
</feature>